<dbReference type="Pfam" id="PF00117">
    <property type="entry name" value="GATase"/>
    <property type="match status" value="1"/>
</dbReference>
<evidence type="ECO:0000313" key="13">
    <source>
        <dbReference type="Proteomes" id="UP001171916"/>
    </source>
</evidence>
<dbReference type="EC" id="3.5.1.2" evidence="10"/>
<evidence type="ECO:0000259" key="11">
    <source>
        <dbReference type="Pfam" id="PF00117"/>
    </source>
</evidence>
<dbReference type="RefSeq" id="WP_290002674.1">
    <property type="nucleotide sequence ID" value="NZ_JAUEPH010000008.1"/>
</dbReference>
<dbReference type="PANTHER" id="PTHR42701">
    <property type="entry name" value="IMIDAZOLE GLYCEROL PHOSPHATE SYNTHASE SUBUNIT HISH"/>
    <property type="match status" value="1"/>
</dbReference>
<keyword evidence="5 10" id="KW-0315">Glutamine amidotransferase</keyword>
<dbReference type="GO" id="GO:0016829">
    <property type="term" value="F:lyase activity"/>
    <property type="evidence" value="ECO:0007669"/>
    <property type="project" value="UniProtKB-KW"/>
</dbReference>
<proteinExistence type="inferred from homology"/>
<accession>A0ABT7YGZ6</accession>
<dbReference type="EMBL" id="JAUEPH010000008">
    <property type="protein sequence ID" value="MDN3205782.1"/>
    <property type="molecule type" value="Genomic_DNA"/>
</dbReference>
<comment type="catalytic activity">
    <reaction evidence="8 10">
        <text>5-[(5-phospho-1-deoxy-D-ribulos-1-ylimino)methylamino]-1-(5-phospho-beta-D-ribosyl)imidazole-4-carboxamide + L-glutamine = D-erythro-1-(imidazol-4-yl)glycerol 3-phosphate + 5-amino-1-(5-phospho-beta-D-ribosyl)imidazole-4-carboxamide + L-glutamate + H(+)</text>
        <dbReference type="Rhea" id="RHEA:24793"/>
        <dbReference type="ChEBI" id="CHEBI:15378"/>
        <dbReference type="ChEBI" id="CHEBI:29985"/>
        <dbReference type="ChEBI" id="CHEBI:58278"/>
        <dbReference type="ChEBI" id="CHEBI:58359"/>
        <dbReference type="ChEBI" id="CHEBI:58475"/>
        <dbReference type="ChEBI" id="CHEBI:58525"/>
        <dbReference type="EC" id="4.3.2.10"/>
    </reaction>
</comment>
<feature type="active site" evidence="10">
    <location>
        <position position="182"/>
    </location>
</feature>
<dbReference type="CDD" id="cd01748">
    <property type="entry name" value="GATase1_IGP_Synthase"/>
    <property type="match status" value="1"/>
</dbReference>
<keyword evidence="7 10" id="KW-0456">Lyase</keyword>
<evidence type="ECO:0000256" key="5">
    <source>
        <dbReference type="ARBA" id="ARBA00022962"/>
    </source>
</evidence>
<dbReference type="PIRSF" id="PIRSF000495">
    <property type="entry name" value="Amidotransf_hisH"/>
    <property type="match status" value="1"/>
</dbReference>
<protein>
    <recommendedName>
        <fullName evidence="10">Imidazole glycerol phosphate synthase subunit HisH</fullName>
        <ecNumber evidence="10">4.3.2.10</ecNumber>
    </recommendedName>
    <alternativeName>
        <fullName evidence="10">IGP synthase glutaminase subunit</fullName>
        <ecNumber evidence="10">3.5.1.2</ecNumber>
    </alternativeName>
    <alternativeName>
        <fullName evidence="10">IGP synthase subunit HisH</fullName>
    </alternativeName>
    <alternativeName>
        <fullName evidence="10">ImGP synthase subunit HisH</fullName>
        <shortName evidence="10">IGPS subunit HisH</shortName>
    </alternativeName>
</protein>
<comment type="pathway">
    <text evidence="1 10">Amino-acid biosynthesis; L-histidine biosynthesis; L-histidine from 5-phospho-alpha-D-ribose 1-diphosphate: step 5/9.</text>
</comment>
<gene>
    <name evidence="10 12" type="primary">hisH</name>
    <name evidence="12" type="ORF">QVH07_16600</name>
</gene>
<dbReference type="PROSITE" id="PS51273">
    <property type="entry name" value="GATASE_TYPE_1"/>
    <property type="match status" value="1"/>
</dbReference>
<comment type="subcellular location">
    <subcellularLocation>
        <location evidence="10">Cytoplasm</location>
    </subcellularLocation>
</comment>
<dbReference type="SUPFAM" id="SSF52317">
    <property type="entry name" value="Class I glutamine amidotransferase-like"/>
    <property type="match status" value="1"/>
</dbReference>
<dbReference type="Gene3D" id="3.40.50.880">
    <property type="match status" value="1"/>
</dbReference>
<evidence type="ECO:0000256" key="4">
    <source>
        <dbReference type="ARBA" id="ARBA00022801"/>
    </source>
</evidence>
<sequence>MKVAVIKYNSGNVQSVLYALERLGAKAELTDDIEKIKSADRVIFPGQGEASSAMRYLKSKNLDQVIKETTQPFLGICLGLQLLCDHSEENNTECLGIFPVKVKKFIPENSQEFKVPQIGWNELEKIMDNPLFRGIKPHPFVYYVHSFYAELSEFTIAQSHYIHDFSAMLHKDNFFAIQAHPEKSGEVGEHLLKNFLNLRN</sequence>
<dbReference type="InterPro" id="IPR029062">
    <property type="entry name" value="Class_I_gatase-like"/>
</dbReference>
<dbReference type="Proteomes" id="UP001171916">
    <property type="component" value="Unassembled WGS sequence"/>
</dbReference>
<evidence type="ECO:0000256" key="9">
    <source>
        <dbReference type="ARBA" id="ARBA00049534"/>
    </source>
</evidence>
<comment type="subunit">
    <text evidence="2 10">Heterodimer of HisH and HisF.</text>
</comment>
<dbReference type="InterPro" id="IPR017926">
    <property type="entry name" value="GATASE"/>
</dbReference>
<evidence type="ECO:0000256" key="2">
    <source>
        <dbReference type="ARBA" id="ARBA00011152"/>
    </source>
</evidence>
<keyword evidence="6 10" id="KW-0368">Histidine biosynthesis</keyword>
<evidence type="ECO:0000256" key="1">
    <source>
        <dbReference type="ARBA" id="ARBA00005091"/>
    </source>
</evidence>
<dbReference type="HAMAP" id="MF_00278">
    <property type="entry name" value="HisH"/>
    <property type="match status" value="1"/>
</dbReference>
<evidence type="ECO:0000256" key="8">
    <source>
        <dbReference type="ARBA" id="ARBA00047838"/>
    </source>
</evidence>
<keyword evidence="10" id="KW-0963">Cytoplasm</keyword>
<evidence type="ECO:0000313" key="12">
    <source>
        <dbReference type="EMBL" id="MDN3205782.1"/>
    </source>
</evidence>
<keyword evidence="4 10" id="KW-0378">Hydrolase</keyword>
<feature type="active site" description="Nucleophile" evidence="10">
    <location>
        <position position="77"/>
    </location>
</feature>
<dbReference type="PANTHER" id="PTHR42701:SF1">
    <property type="entry name" value="IMIDAZOLE GLYCEROL PHOSPHATE SYNTHASE SUBUNIT HISH"/>
    <property type="match status" value="1"/>
</dbReference>
<comment type="caution">
    <text evidence="12">The sequence shown here is derived from an EMBL/GenBank/DDBJ whole genome shotgun (WGS) entry which is preliminary data.</text>
</comment>
<dbReference type="InterPro" id="IPR010139">
    <property type="entry name" value="Imidazole-glycPsynth_HisH"/>
</dbReference>
<reference evidence="12" key="1">
    <citation type="submission" date="2023-06" db="EMBL/GenBank/DDBJ databases">
        <title>Robiginitalea aurantiacus sp. nov. and Algoriphagus sediminis sp. nov., isolated from coastal sediment.</title>
        <authorList>
            <person name="Zhou Z.Y."/>
            <person name="An J."/>
            <person name="Jia Y.W."/>
            <person name="Du Z.J."/>
        </authorList>
    </citation>
    <scope>NUCLEOTIDE SEQUENCE</scope>
    <source>
        <strain evidence="12">C2-7</strain>
    </source>
</reference>
<name>A0ABT7YGZ6_9BACT</name>
<evidence type="ECO:0000256" key="3">
    <source>
        <dbReference type="ARBA" id="ARBA00022605"/>
    </source>
</evidence>
<dbReference type="NCBIfam" id="TIGR01855">
    <property type="entry name" value="IMP_synth_hisH"/>
    <property type="match status" value="1"/>
</dbReference>
<dbReference type="EC" id="4.3.2.10" evidence="10"/>
<evidence type="ECO:0000256" key="10">
    <source>
        <dbReference type="HAMAP-Rule" id="MF_00278"/>
    </source>
</evidence>
<keyword evidence="3 10" id="KW-0028">Amino-acid biosynthesis</keyword>
<evidence type="ECO:0000256" key="6">
    <source>
        <dbReference type="ARBA" id="ARBA00023102"/>
    </source>
</evidence>
<feature type="domain" description="Glutamine amidotransferase" evidence="11">
    <location>
        <begin position="6"/>
        <end position="196"/>
    </location>
</feature>
<evidence type="ECO:0000256" key="7">
    <source>
        <dbReference type="ARBA" id="ARBA00023239"/>
    </source>
</evidence>
<comment type="function">
    <text evidence="10">IGPS catalyzes the conversion of PRFAR and glutamine to IGP, AICAR and glutamate. The HisH subunit catalyzes the hydrolysis of glutamine to glutamate and ammonia as part of the synthesis of IGP and AICAR. The resulting ammonia molecule is channeled to the active site of HisF.</text>
</comment>
<dbReference type="PROSITE" id="PS51274">
    <property type="entry name" value="GATASE_COBBQ"/>
    <property type="match status" value="1"/>
</dbReference>
<feature type="active site" evidence="10">
    <location>
        <position position="180"/>
    </location>
</feature>
<organism evidence="12 13">
    <name type="scientific">Algoriphagus sediminis</name>
    <dbReference type="NCBI Taxonomy" id="3057113"/>
    <lineage>
        <taxon>Bacteria</taxon>
        <taxon>Pseudomonadati</taxon>
        <taxon>Bacteroidota</taxon>
        <taxon>Cytophagia</taxon>
        <taxon>Cytophagales</taxon>
        <taxon>Cyclobacteriaceae</taxon>
        <taxon>Algoriphagus</taxon>
    </lineage>
</organism>
<keyword evidence="13" id="KW-1185">Reference proteome</keyword>
<comment type="catalytic activity">
    <reaction evidence="9 10">
        <text>L-glutamine + H2O = L-glutamate + NH4(+)</text>
        <dbReference type="Rhea" id="RHEA:15889"/>
        <dbReference type="ChEBI" id="CHEBI:15377"/>
        <dbReference type="ChEBI" id="CHEBI:28938"/>
        <dbReference type="ChEBI" id="CHEBI:29985"/>
        <dbReference type="ChEBI" id="CHEBI:58359"/>
        <dbReference type="EC" id="3.5.1.2"/>
    </reaction>
</comment>